<protein>
    <submittedName>
        <fullName evidence="2">COG3178: Predicted phosphotransferase related to Ser/Thr protein kinases</fullName>
    </submittedName>
</protein>
<reference evidence="2" key="1">
    <citation type="submission" date="2020-01" db="EMBL/GenBank/DDBJ databases">
        <authorList>
            <person name="Meier V. D."/>
            <person name="Meier V D."/>
        </authorList>
    </citation>
    <scope>NUCLEOTIDE SEQUENCE</scope>
    <source>
        <strain evidence="2">HLG_WM_MAG_09</strain>
    </source>
</reference>
<feature type="domain" description="Aminoglycoside phosphotransferase" evidence="1">
    <location>
        <begin position="26"/>
        <end position="236"/>
    </location>
</feature>
<dbReference type="GO" id="GO:0016301">
    <property type="term" value="F:kinase activity"/>
    <property type="evidence" value="ECO:0007669"/>
    <property type="project" value="UniProtKB-KW"/>
</dbReference>
<keyword evidence="2" id="KW-0418">Kinase</keyword>
<organism evidence="2">
    <name type="scientific">uncultured Thiotrichaceae bacterium</name>
    <dbReference type="NCBI Taxonomy" id="298394"/>
    <lineage>
        <taxon>Bacteria</taxon>
        <taxon>Pseudomonadati</taxon>
        <taxon>Pseudomonadota</taxon>
        <taxon>Gammaproteobacteria</taxon>
        <taxon>Thiotrichales</taxon>
        <taxon>Thiotrichaceae</taxon>
        <taxon>environmental samples</taxon>
    </lineage>
</organism>
<dbReference type="AlphaFoldDB" id="A0A6S6UMH9"/>
<dbReference type="Pfam" id="PF01636">
    <property type="entry name" value="APH"/>
    <property type="match status" value="1"/>
</dbReference>
<evidence type="ECO:0000313" key="2">
    <source>
        <dbReference type="EMBL" id="CAA6830660.1"/>
    </source>
</evidence>
<dbReference type="SUPFAM" id="SSF56112">
    <property type="entry name" value="Protein kinase-like (PK-like)"/>
    <property type="match status" value="1"/>
</dbReference>
<accession>A0A6S6UMH9</accession>
<dbReference type="Gene3D" id="3.90.1200.10">
    <property type="match status" value="1"/>
</dbReference>
<keyword evidence="2" id="KW-0808">Transferase</keyword>
<proteinExistence type="predicted"/>
<evidence type="ECO:0000259" key="1">
    <source>
        <dbReference type="Pfam" id="PF01636"/>
    </source>
</evidence>
<sequence>MIQDVRFEQLKQWVRSLPGWENTQFEVASADASFRRYFRALNNHKTAIVMDAPPELEDSSTFIDITRRLLDAEAHAPVIIADNLSAGFLLLQDFGSTPLLSELTPTNADQHYRQAIQELLKLQIADTTHLPVYDVACLREEMDLMPEWFLVTHLNLGGDIPQALIEQTFSELSHAVHAQPVVFVHRDYHSRNLMLTDGHIGVIDYQDAVLGPMTYDLVSLLRDCYVAWPEQQVTRWALSFHKEAIKAGNIPPVNEAEFMRWFDLTGLQRHIKVLGIFSRLNHRDGKSAYLNDLPLVLSYVLSVGSRHPETSQLVEWMRSAGIPERIGTVNTPA</sequence>
<gene>
    <name evidence="2" type="ORF">HELGO_WM26348</name>
</gene>
<name>A0A6S6UMH9_9GAMM</name>
<dbReference type="InterPro" id="IPR002575">
    <property type="entry name" value="Aminoglycoside_PTrfase"/>
</dbReference>
<dbReference type="InterPro" id="IPR011009">
    <property type="entry name" value="Kinase-like_dom_sf"/>
</dbReference>
<dbReference type="Gene3D" id="3.30.200.20">
    <property type="entry name" value="Phosphorylase Kinase, domain 1"/>
    <property type="match status" value="1"/>
</dbReference>
<dbReference type="EMBL" id="CACVAT010000613">
    <property type="protein sequence ID" value="CAA6830660.1"/>
    <property type="molecule type" value="Genomic_DNA"/>
</dbReference>